<feature type="domain" description="Phytase-like" evidence="2">
    <location>
        <begin position="57"/>
        <end position="360"/>
    </location>
</feature>
<organism evidence="3 4">
    <name type="scientific">Umezakia ovalisporum FSS-62</name>
    <dbReference type="NCBI Taxonomy" id="2971776"/>
    <lineage>
        <taxon>Bacteria</taxon>
        <taxon>Bacillati</taxon>
        <taxon>Cyanobacteriota</taxon>
        <taxon>Cyanophyceae</taxon>
        <taxon>Nostocales</taxon>
        <taxon>Nodulariaceae</taxon>
        <taxon>Umezakia</taxon>
    </lineage>
</organism>
<reference evidence="3 4" key="1">
    <citation type="journal article" date="2023" name="J. Phycol.">
        <title>Chrysosporum ovalisporum is synonymous with the true-branching cyanobacterium Umezakia natans (Nostocales/Aphanizomenonaceae).</title>
        <authorList>
            <person name="McGregor G.B."/>
            <person name="Sendall B.C."/>
            <person name="Niiyama Y."/>
            <person name="Tuji A."/>
            <person name="Willis A."/>
        </authorList>
    </citation>
    <scope>NUCLEOTIDE SEQUENCE [LARGE SCALE GENOMIC DNA]</scope>
    <source>
        <strain evidence="3 4">FSS-62</strain>
    </source>
</reference>
<accession>A0AA43GW24</accession>
<evidence type="ECO:0000259" key="2">
    <source>
        <dbReference type="Pfam" id="PF13449"/>
    </source>
</evidence>
<dbReference type="InterPro" id="IPR011044">
    <property type="entry name" value="Quino_amine_DH_bsu"/>
</dbReference>
<dbReference type="SUPFAM" id="SSF50969">
    <property type="entry name" value="YVTN repeat-like/Quinoprotein amine dehydrogenase"/>
    <property type="match status" value="1"/>
</dbReference>
<dbReference type="PANTHER" id="PTHR37957">
    <property type="entry name" value="BLR7070 PROTEIN"/>
    <property type="match status" value="1"/>
</dbReference>
<evidence type="ECO:0000313" key="4">
    <source>
        <dbReference type="Proteomes" id="UP001159370"/>
    </source>
</evidence>
<dbReference type="AlphaFoldDB" id="A0AA43GW24"/>
<keyword evidence="1" id="KW-1133">Transmembrane helix</keyword>
<keyword evidence="1" id="KW-0472">Membrane</keyword>
<dbReference type="InterPro" id="IPR027372">
    <property type="entry name" value="Phytase-like_dom"/>
</dbReference>
<name>A0AA43GW24_9CYAN</name>
<feature type="transmembrane region" description="Helical" evidence="1">
    <location>
        <begin position="9"/>
        <end position="27"/>
    </location>
</feature>
<dbReference type="EMBL" id="JANQDL010000021">
    <property type="protein sequence ID" value="MDH6062755.1"/>
    <property type="molecule type" value="Genomic_DNA"/>
</dbReference>
<evidence type="ECO:0000256" key="1">
    <source>
        <dbReference type="SAM" id="Phobius"/>
    </source>
</evidence>
<proteinExistence type="predicted"/>
<sequence length="389" mass="42996">MKLIDKHSLFARTIYISIAIIITSIFLTNPHVNAFEFSDIELIGKVTLPKGLTFKNTEVGGLSGITYDGKSNFYYAISDDRGEKAPARFYTFTIDLTKGKLENSDVAIAGVTTLLNTDNQPFPKGQSDTEGIALTNNDTVFISSEGHVAKSINPFIQEFSLDSGQVVKTLSIPNKFLPDKSGKQGIRDNLAFESLTITPDNQHLFTATENALIQDGTAAKSNLGSLCRILQYNLLTNKLEKEFLYQTEPVAEMFNITGRFASGLTDLLALDNQGNFLSIERSFNGLGFLSSLFQVSLVGADQIQNMDSFLAVNSQKFKPVKKKPLLQNLDVLLDNIEGLTLGPWLPDGNRALILISDNNFNSLQTTQIIAFKLKTKSPMNRLLRRLIPR</sequence>
<dbReference type="RefSeq" id="WP_280656863.1">
    <property type="nucleotide sequence ID" value="NZ_JANQDL010000021.1"/>
</dbReference>
<dbReference type="Pfam" id="PF13449">
    <property type="entry name" value="Phytase-like"/>
    <property type="match status" value="1"/>
</dbReference>
<gene>
    <name evidence="3" type="ORF">NWP23_02905</name>
</gene>
<comment type="caution">
    <text evidence="3">The sequence shown here is derived from an EMBL/GenBank/DDBJ whole genome shotgun (WGS) entry which is preliminary data.</text>
</comment>
<protein>
    <submittedName>
        <fullName evidence="3">Esterase-like activity of phytase family protein</fullName>
    </submittedName>
</protein>
<dbReference type="PANTHER" id="PTHR37957:SF1">
    <property type="entry name" value="PHYTASE-LIKE DOMAIN-CONTAINING PROTEIN"/>
    <property type="match status" value="1"/>
</dbReference>
<keyword evidence="1" id="KW-0812">Transmembrane</keyword>
<dbReference type="Proteomes" id="UP001159370">
    <property type="component" value="Unassembled WGS sequence"/>
</dbReference>
<evidence type="ECO:0000313" key="3">
    <source>
        <dbReference type="EMBL" id="MDH6062755.1"/>
    </source>
</evidence>